<protein>
    <submittedName>
        <fullName evidence="2">TerB family tellurite resistance protein</fullName>
    </submittedName>
</protein>
<dbReference type="Pfam" id="PF05099">
    <property type="entry name" value="TerB"/>
    <property type="match status" value="1"/>
</dbReference>
<organism evidence="2">
    <name type="scientific">Alsobacter sp. KACC 23698</name>
    <dbReference type="NCBI Taxonomy" id="3149229"/>
    <lineage>
        <taxon>Bacteria</taxon>
        <taxon>Pseudomonadati</taxon>
        <taxon>Pseudomonadota</taxon>
        <taxon>Alphaproteobacteria</taxon>
        <taxon>Hyphomicrobiales</taxon>
        <taxon>Alsobacteraceae</taxon>
        <taxon>Alsobacter</taxon>
    </lineage>
</organism>
<evidence type="ECO:0000313" key="2">
    <source>
        <dbReference type="EMBL" id="XBO39646.1"/>
    </source>
</evidence>
<dbReference type="InterPro" id="IPR007791">
    <property type="entry name" value="DjlA_N"/>
</dbReference>
<accession>A0AAU7JGY3</accession>
<name>A0AAU7JGY3_9HYPH</name>
<dbReference type="CDD" id="cd07176">
    <property type="entry name" value="terB"/>
    <property type="match status" value="1"/>
</dbReference>
<dbReference type="EMBL" id="CP157484">
    <property type="protein sequence ID" value="XBO39646.1"/>
    <property type="molecule type" value="Genomic_DNA"/>
</dbReference>
<dbReference type="SUPFAM" id="SSF158682">
    <property type="entry name" value="TerB-like"/>
    <property type="match status" value="1"/>
</dbReference>
<feature type="domain" description="Co-chaperone DjlA N-terminal" evidence="1">
    <location>
        <begin position="29"/>
        <end position="149"/>
    </location>
</feature>
<proteinExistence type="predicted"/>
<reference evidence="2" key="1">
    <citation type="submission" date="2024-05" db="EMBL/GenBank/DDBJ databases">
        <authorList>
            <person name="Kim S."/>
            <person name="Heo J."/>
            <person name="Choi H."/>
            <person name="Choi Y."/>
            <person name="Kwon S.-W."/>
            <person name="Kim Y."/>
        </authorList>
    </citation>
    <scope>NUCLEOTIDE SEQUENCE</scope>
    <source>
        <strain evidence="2">KACC 23698</strain>
    </source>
</reference>
<sequence>MPTRNANRQISMQDYLHDLQGPDAELIFEAVVAACAVIAYADGWVTPEEERRMAGLIRSSDTLRGFGPGDLAHAFEEETSRFEADHDGAEKAAFATIGRLKGRKRDAEMLIRICCAVASADGSFDGEERRAATRICKAVGVDPAQFDLLDAA</sequence>
<dbReference type="AlphaFoldDB" id="A0AAU7JGY3"/>
<dbReference type="InterPro" id="IPR029024">
    <property type="entry name" value="TerB-like"/>
</dbReference>
<gene>
    <name evidence="2" type="ORF">ABEG18_02350</name>
</gene>
<dbReference type="Gene3D" id="1.10.3680.10">
    <property type="entry name" value="TerB-like"/>
    <property type="match status" value="1"/>
</dbReference>
<evidence type="ECO:0000259" key="1">
    <source>
        <dbReference type="Pfam" id="PF05099"/>
    </source>
</evidence>
<dbReference type="RefSeq" id="WP_406856491.1">
    <property type="nucleotide sequence ID" value="NZ_CP157484.1"/>
</dbReference>